<reference evidence="16 17" key="1">
    <citation type="journal article" date="2011" name="Front. Microbiol.">
        <title>Two Strains of Crocosphaera watsonii with Highly Conserved Genomes are Distinguished by Strain-Specific Features.</title>
        <authorList>
            <person name="Bench S.R."/>
            <person name="Ilikchyan I.N."/>
            <person name="Tripp H.J."/>
            <person name="Zehr J.P."/>
        </authorList>
    </citation>
    <scope>NUCLEOTIDE SEQUENCE [LARGE SCALE GENOMIC DNA]</scope>
    <source>
        <strain evidence="16 17">WH 0003</strain>
    </source>
</reference>
<comment type="similarity">
    <text evidence="1 11">Belongs to the pyruvate:ferredoxin/flavodoxin oxidoreductase family.</text>
</comment>
<evidence type="ECO:0000256" key="9">
    <source>
        <dbReference type="ARBA" id="ARBA00023231"/>
    </source>
</evidence>
<dbReference type="InterPro" id="IPR002880">
    <property type="entry name" value="Pyrv_Fd/Flavodoxin_OxRdtase_N"/>
</dbReference>
<keyword evidence="2 11" id="KW-0813">Transport</keyword>
<dbReference type="InterPro" id="IPR033412">
    <property type="entry name" value="PFOR_II"/>
</dbReference>
<dbReference type="GO" id="GO:0043873">
    <property type="term" value="F:pyruvate-flavodoxin oxidoreductase activity"/>
    <property type="evidence" value="ECO:0007669"/>
    <property type="project" value="RHEA"/>
</dbReference>
<name>G5JAS1_CROWT</name>
<feature type="binding site" evidence="14">
    <location>
        <position position="853"/>
    </location>
    <ligand>
        <name>[4Fe-4S] cluster</name>
        <dbReference type="ChEBI" id="CHEBI:49883"/>
        <label>3</label>
    </ligand>
</feature>
<evidence type="ECO:0000256" key="6">
    <source>
        <dbReference type="ARBA" id="ARBA00023002"/>
    </source>
</evidence>
<keyword evidence="3 14" id="KW-0004">4Fe-4S</keyword>
<dbReference type="PANTHER" id="PTHR32154:SF0">
    <property type="entry name" value="PYRUVATE-FLAVODOXIN OXIDOREDUCTASE-RELATED"/>
    <property type="match status" value="1"/>
</dbReference>
<dbReference type="InterPro" id="IPR009014">
    <property type="entry name" value="Transketo_C/PFOR_II"/>
</dbReference>
<evidence type="ECO:0000256" key="10">
    <source>
        <dbReference type="ARBA" id="ARBA00048963"/>
    </source>
</evidence>
<dbReference type="InterPro" id="IPR029061">
    <property type="entry name" value="THDP-binding"/>
</dbReference>
<evidence type="ECO:0000313" key="16">
    <source>
        <dbReference type="EMBL" id="EHJ10713.1"/>
    </source>
</evidence>
<dbReference type="InterPro" id="IPR037112">
    <property type="entry name" value="Pyrv-flavodox_OxR_EKR_sf"/>
</dbReference>
<dbReference type="Gene3D" id="3.40.50.920">
    <property type="match status" value="1"/>
</dbReference>
<keyword evidence="16" id="KW-0670">Pyruvate</keyword>
<feature type="binding site" evidence="12">
    <location>
        <position position="830"/>
    </location>
    <ligand>
        <name>thiamine diphosphate</name>
        <dbReference type="ChEBI" id="CHEBI:58937"/>
    </ligand>
</feature>
<dbReference type="Pfam" id="PF01558">
    <property type="entry name" value="POR"/>
    <property type="match status" value="1"/>
</dbReference>
<dbReference type="GO" id="GO:0030976">
    <property type="term" value="F:thiamine pyrophosphate binding"/>
    <property type="evidence" value="ECO:0007669"/>
    <property type="project" value="InterPro"/>
</dbReference>
<dbReference type="GO" id="GO:0006979">
    <property type="term" value="P:response to oxidative stress"/>
    <property type="evidence" value="ECO:0007669"/>
    <property type="project" value="TreeGrafter"/>
</dbReference>
<feature type="binding site" evidence="12">
    <location>
        <position position="853"/>
    </location>
    <ligand>
        <name>thiamine diphosphate</name>
        <dbReference type="ChEBI" id="CHEBI:58937"/>
    </ligand>
</feature>
<keyword evidence="9" id="KW-0535">Nitrogen fixation</keyword>
<feature type="binding site" evidence="12">
    <location>
        <position position="32"/>
    </location>
    <ligand>
        <name>pyruvate</name>
        <dbReference type="ChEBI" id="CHEBI:15361"/>
    </ligand>
</feature>
<dbReference type="SUPFAM" id="SSF53323">
    <property type="entry name" value="Pyruvate-ferredoxin oxidoreductase, PFOR, domain III"/>
    <property type="match status" value="1"/>
</dbReference>
<organism evidence="16 17">
    <name type="scientific">Crocosphaera watsonii WH 0003</name>
    <dbReference type="NCBI Taxonomy" id="423471"/>
    <lineage>
        <taxon>Bacteria</taxon>
        <taxon>Bacillati</taxon>
        <taxon>Cyanobacteriota</taxon>
        <taxon>Cyanophyceae</taxon>
        <taxon>Oscillatoriophycideae</taxon>
        <taxon>Chroococcales</taxon>
        <taxon>Aphanothecaceae</taxon>
        <taxon>Crocosphaera</taxon>
    </lineage>
</organism>
<dbReference type="EC" id="1.2.7.-" evidence="11"/>
<feature type="binding site" evidence="12">
    <location>
        <position position="65"/>
    </location>
    <ligand>
        <name>thiamine diphosphate</name>
        <dbReference type="ChEBI" id="CHEBI:58937"/>
    </ligand>
</feature>
<feature type="binding site" evidence="14">
    <location>
        <position position="761"/>
    </location>
    <ligand>
        <name>[4Fe-4S] cluster</name>
        <dbReference type="ChEBI" id="CHEBI:49883"/>
        <label>1</label>
    </ligand>
</feature>
<keyword evidence="8 14" id="KW-0411">Iron-sulfur</keyword>
<feature type="binding site" evidence="12">
    <location>
        <begin position="1012"/>
        <end position="1017"/>
    </location>
    <ligand>
        <name>thiamine diphosphate</name>
        <dbReference type="ChEBI" id="CHEBI:58937"/>
    </ligand>
</feature>
<dbReference type="GO" id="GO:0051539">
    <property type="term" value="F:4 iron, 4 sulfur cluster binding"/>
    <property type="evidence" value="ECO:0007669"/>
    <property type="project" value="UniProtKB-KW"/>
</dbReference>
<evidence type="ECO:0000256" key="12">
    <source>
        <dbReference type="PIRSR" id="PIRSR000159-1"/>
    </source>
</evidence>
<dbReference type="FunFam" id="3.30.70.20:FF:000022">
    <property type="entry name" value="Pyruvate:ferredoxin (Flavodoxin) oxidoreductase"/>
    <property type="match status" value="1"/>
</dbReference>
<dbReference type="GeneID" id="88767949"/>
<evidence type="ECO:0000256" key="4">
    <source>
        <dbReference type="ARBA" id="ARBA00022723"/>
    </source>
</evidence>
<evidence type="ECO:0000256" key="1">
    <source>
        <dbReference type="ARBA" id="ARBA00009032"/>
    </source>
</evidence>
<evidence type="ECO:0000256" key="3">
    <source>
        <dbReference type="ARBA" id="ARBA00022485"/>
    </source>
</evidence>
<keyword evidence="4 14" id="KW-0479">Metal-binding</keyword>
<dbReference type="InterPro" id="IPR002869">
    <property type="entry name" value="Pyrv_flavodox_OxRed_cen"/>
</dbReference>
<keyword evidence="5 11" id="KW-0249">Electron transport</keyword>
<feature type="domain" description="4Fe-4S ferredoxin-type" evidence="15">
    <location>
        <begin position="742"/>
        <end position="771"/>
    </location>
</feature>
<dbReference type="PROSITE" id="PS00198">
    <property type="entry name" value="4FE4S_FER_1"/>
    <property type="match status" value="1"/>
</dbReference>
<dbReference type="GO" id="GO:0005506">
    <property type="term" value="F:iron ion binding"/>
    <property type="evidence" value="ECO:0007669"/>
    <property type="project" value="InterPro"/>
</dbReference>
<comment type="catalytic activity">
    <reaction evidence="10 11">
        <text>oxidized [flavodoxin] + pyruvate + CoA + 2 H(+) = reduced [flavodoxin] + acetyl-CoA + CO2</text>
        <dbReference type="Rhea" id="RHEA:44140"/>
        <dbReference type="Rhea" id="RHEA-COMP:10622"/>
        <dbReference type="Rhea" id="RHEA-COMP:10623"/>
        <dbReference type="ChEBI" id="CHEBI:15361"/>
        <dbReference type="ChEBI" id="CHEBI:15378"/>
        <dbReference type="ChEBI" id="CHEBI:16526"/>
        <dbReference type="ChEBI" id="CHEBI:57287"/>
        <dbReference type="ChEBI" id="CHEBI:57288"/>
        <dbReference type="ChEBI" id="CHEBI:57618"/>
        <dbReference type="ChEBI" id="CHEBI:58210"/>
    </reaction>
</comment>
<dbReference type="GO" id="GO:0022900">
    <property type="term" value="P:electron transport chain"/>
    <property type="evidence" value="ECO:0007669"/>
    <property type="project" value="InterPro"/>
</dbReference>
<dbReference type="CDD" id="cd03377">
    <property type="entry name" value="TPP_PFOR_PNO"/>
    <property type="match status" value="1"/>
</dbReference>
<evidence type="ECO:0000256" key="11">
    <source>
        <dbReference type="PIRNR" id="PIRNR000159"/>
    </source>
</evidence>
<dbReference type="AlphaFoldDB" id="G5JAS1"/>
<keyword evidence="6 11" id="KW-0560">Oxidoreductase</keyword>
<evidence type="ECO:0000259" key="15">
    <source>
        <dbReference type="PROSITE" id="PS51379"/>
    </source>
</evidence>
<dbReference type="InterPro" id="IPR011766">
    <property type="entry name" value="TPP_enzyme_TPP-bd"/>
</dbReference>
<dbReference type="InterPro" id="IPR011895">
    <property type="entry name" value="Pyrv_flavodox_OxRed"/>
</dbReference>
<gene>
    <name evidence="16" type="ORF">CWATWH0003_4532</name>
</gene>
<feature type="binding site" evidence="14">
    <location>
        <position position="693"/>
    </location>
    <ligand>
        <name>[4Fe-4S] cluster</name>
        <dbReference type="ChEBI" id="CHEBI:49883"/>
        <label>1</label>
    </ligand>
</feature>
<dbReference type="SUPFAM" id="SSF52518">
    <property type="entry name" value="Thiamin diphosphate-binding fold (THDP-binding)"/>
    <property type="match status" value="2"/>
</dbReference>
<protein>
    <recommendedName>
        <fullName evidence="11">Pyruvate-flavodoxin oxidoreductase</fullName>
        <ecNumber evidence="11">1.2.7.-</ecNumber>
    </recommendedName>
</protein>
<dbReference type="Gene3D" id="3.40.920.10">
    <property type="entry name" value="Pyruvate-ferredoxin oxidoreductase, PFOR, domain III"/>
    <property type="match status" value="1"/>
</dbReference>
<feature type="site" description="Important for catalytic activity" evidence="13">
    <location>
        <position position="115"/>
    </location>
</feature>
<dbReference type="PANTHER" id="PTHR32154">
    <property type="entry name" value="PYRUVATE-FLAVODOXIN OXIDOREDUCTASE-RELATED"/>
    <property type="match status" value="1"/>
</dbReference>
<feature type="binding site" evidence="12">
    <location>
        <begin position="983"/>
        <end position="986"/>
    </location>
    <ligand>
        <name>thiamine diphosphate</name>
        <dbReference type="ChEBI" id="CHEBI:58937"/>
    </ligand>
</feature>
<dbReference type="Pfam" id="PF02775">
    <property type="entry name" value="TPP_enzyme_C"/>
    <property type="match status" value="1"/>
</dbReference>
<dbReference type="FunFam" id="3.40.920.10:FF:000001">
    <property type="entry name" value="Pyruvate:ferredoxin (Flavodoxin) oxidoreductase"/>
    <property type="match status" value="1"/>
</dbReference>
<dbReference type="Pfam" id="PF10371">
    <property type="entry name" value="EKR"/>
    <property type="match status" value="1"/>
</dbReference>
<evidence type="ECO:0000256" key="5">
    <source>
        <dbReference type="ARBA" id="ARBA00022982"/>
    </source>
</evidence>
<feature type="site" description="Important for catalytic activity" evidence="13">
    <location>
        <position position="65"/>
    </location>
</feature>
<dbReference type="NCBIfam" id="TIGR02176">
    <property type="entry name" value="pyruv_ox_red"/>
    <property type="match status" value="1"/>
</dbReference>
<dbReference type="SUPFAM" id="SSF52922">
    <property type="entry name" value="TK C-terminal domain-like"/>
    <property type="match status" value="1"/>
</dbReference>
<dbReference type="Proteomes" id="UP000003477">
    <property type="component" value="Unassembled WGS sequence"/>
</dbReference>
<feature type="binding site" evidence="14">
    <location>
        <position position="828"/>
    </location>
    <ligand>
        <name>[4Fe-4S] cluster</name>
        <dbReference type="ChEBI" id="CHEBI:49883"/>
        <label>3</label>
    </ligand>
</feature>
<dbReference type="InterPro" id="IPR017896">
    <property type="entry name" value="4Fe4S_Fe-S-bd"/>
</dbReference>
<proteinExistence type="inferred from homology"/>
<feature type="binding site" evidence="14">
    <location>
        <position position="757"/>
    </location>
    <ligand>
        <name>[4Fe-4S] cluster</name>
        <dbReference type="ChEBI" id="CHEBI:49883"/>
        <label>2</label>
    </ligand>
</feature>
<comment type="caution">
    <text evidence="16">The sequence shown here is derived from an EMBL/GenBank/DDBJ whole genome shotgun (WGS) entry which is preliminary data.</text>
</comment>
<evidence type="ECO:0000256" key="13">
    <source>
        <dbReference type="PIRSR" id="PIRSR000159-2"/>
    </source>
</evidence>
<feature type="binding site" evidence="14">
    <location>
        <position position="751"/>
    </location>
    <ligand>
        <name>[4Fe-4S] cluster</name>
        <dbReference type="ChEBI" id="CHEBI:49883"/>
        <label>2</label>
    </ligand>
</feature>
<evidence type="ECO:0000256" key="8">
    <source>
        <dbReference type="ARBA" id="ARBA00023014"/>
    </source>
</evidence>
<feature type="binding site" evidence="12">
    <location>
        <position position="115"/>
    </location>
    <ligand>
        <name>pyruvate</name>
        <dbReference type="ChEBI" id="CHEBI:15361"/>
    </ligand>
</feature>
<dbReference type="Pfam" id="PF13484">
    <property type="entry name" value="Fer4_16"/>
    <property type="match status" value="1"/>
</dbReference>
<feature type="site" description="Important for catalytic activity" evidence="13">
    <location>
        <position position="1017"/>
    </location>
</feature>
<feature type="binding site" evidence="14">
    <location>
        <position position="699"/>
    </location>
    <ligand>
        <name>[4Fe-4S] cluster</name>
        <dbReference type="ChEBI" id="CHEBI:49883"/>
        <label>1</label>
    </ligand>
</feature>
<dbReference type="PROSITE" id="PS51379">
    <property type="entry name" value="4FE4S_FER_2"/>
    <property type="match status" value="2"/>
</dbReference>
<evidence type="ECO:0000256" key="7">
    <source>
        <dbReference type="ARBA" id="ARBA00023004"/>
    </source>
</evidence>
<dbReference type="Pfam" id="PF17147">
    <property type="entry name" value="PFOR_II"/>
    <property type="match status" value="1"/>
</dbReference>
<keyword evidence="7 14" id="KW-0408">Iron</keyword>
<dbReference type="Gene3D" id="3.30.70.20">
    <property type="match status" value="1"/>
</dbReference>
<evidence type="ECO:0000256" key="14">
    <source>
        <dbReference type="PIRSR" id="PIRSR000159-50"/>
    </source>
</evidence>
<dbReference type="EMBL" id="AESD01000681">
    <property type="protein sequence ID" value="EHJ10713.1"/>
    <property type="molecule type" value="Genomic_DNA"/>
</dbReference>
<feature type="binding site" evidence="14">
    <location>
        <position position="703"/>
    </location>
    <ligand>
        <name>[4Fe-4S] cluster</name>
        <dbReference type="ChEBI" id="CHEBI:49883"/>
        <label>2</label>
    </ligand>
</feature>
<dbReference type="FunFam" id="3.40.50.970:FF:000041">
    <property type="entry name" value="Pyruvate:ferredoxin (Flavodoxin) oxidoreductase"/>
    <property type="match status" value="1"/>
</dbReference>
<evidence type="ECO:0000313" key="17">
    <source>
        <dbReference type="Proteomes" id="UP000003477"/>
    </source>
</evidence>
<dbReference type="Gene3D" id="4.10.780.10">
    <property type="entry name" value="Pyruvate-flavodoxin oxidoreductase, EKR domain"/>
    <property type="match status" value="1"/>
</dbReference>
<dbReference type="Pfam" id="PF01855">
    <property type="entry name" value="POR_N"/>
    <property type="match status" value="1"/>
</dbReference>
<dbReference type="PATRIC" id="fig|423471.3.peg.4239"/>
<dbReference type="CDD" id="cd07034">
    <property type="entry name" value="TPP_PYR_PFOR_IOR-alpha_like"/>
    <property type="match status" value="1"/>
</dbReference>
<dbReference type="FunFam" id="3.40.50.970:FF:000012">
    <property type="entry name" value="Pyruvate:ferredoxin (Flavodoxin) oxidoreductase"/>
    <property type="match status" value="1"/>
</dbReference>
<accession>G5JAS1</accession>
<feature type="site" description="Important for catalytic activity" evidence="13">
    <location>
        <position position="32"/>
    </location>
</feature>
<feature type="binding site" evidence="14">
    <location>
        <position position="696"/>
    </location>
    <ligand>
        <name>[4Fe-4S] cluster</name>
        <dbReference type="ChEBI" id="CHEBI:49883"/>
        <label>1</label>
    </ligand>
</feature>
<evidence type="ECO:0000256" key="2">
    <source>
        <dbReference type="ARBA" id="ARBA00022448"/>
    </source>
</evidence>
<dbReference type="RefSeq" id="WP_007312406.1">
    <property type="nucleotide sequence ID" value="NZ_AESD01000681.1"/>
</dbReference>
<feature type="binding site" evidence="14">
    <location>
        <position position="825"/>
    </location>
    <ligand>
        <name>[4Fe-4S] cluster</name>
        <dbReference type="ChEBI" id="CHEBI:49883"/>
        <label>3</label>
    </ligand>
</feature>
<dbReference type="InterPro" id="IPR019456">
    <property type="entry name" value="Pyrv-flavodox_OxRtase_EKR"/>
</dbReference>
<comment type="cofactor">
    <cofactor evidence="14">
        <name>[4Fe-4S] cluster</name>
        <dbReference type="ChEBI" id="CHEBI:49883"/>
    </cofactor>
    <text evidence="14">Binds 3 [4Fe-4S] clusters per subunit.</text>
</comment>
<dbReference type="InterPro" id="IPR019752">
    <property type="entry name" value="Pyrv/ketoisovalerate_OxRed_cat"/>
</dbReference>
<feature type="domain" description="4Fe-4S ferredoxin-type" evidence="15">
    <location>
        <begin position="684"/>
        <end position="713"/>
    </location>
</feature>
<dbReference type="InterPro" id="IPR017900">
    <property type="entry name" value="4Fe4S_Fe_S_CS"/>
</dbReference>
<dbReference type="SUPFAM" id="SSF54862">
    <property type="entry name" value="4Fe-4S ferredoxins"/>
    <property type="match status" value="1"/>
</dbReference>
<dbReference type="SMART" id="SM00890">
    <property type="entry name" value="EKR"/>
    <property type="match status" value="1"/>
</dbReference>
<dbReference type="PIRSF" id="PIRSF000159">
    <property type="entry name" value="NifJ"/>
    <property type="match status" value="1"/>
</dbReference>
<feature type="binding site" evidence="14">
    <location>
        <position position="754"/>
    </location>
    <ligand>
        <name>[4Fe-4S] cluster</name>
        <dbReference type="ChEBI" id="CHEBI:49883"/>
        <label>2</label>
    </ligand>
</feature>
<dbReference type="FunFam" id="3.40.50.920:FF:000007">
    <property type="entry name" value="Pyruvate:ferredoxin (Flavodoxin) oxidoreductase"/>
    <property type="match status" value="1"/>
</dbReference>
<sequence>MNSKTYATIDGNEAVARVAYRLNEVIAIYPITPSSPMGEWADAWASTDKTNLWGTVPSVVEMQSEGGAAGAIHGSLQTGALTTTFTASQGLLLMLPNLYKIAGELTATVIHVAARSLAAQGLSIFGDHGDVMAARSTGLALIASASVQEAQDLAAITTAASYEARLPGIHFFDGFRTSHEVQKVELLDDSVLRSLIDDEWVIAHRNRALTPDRPVIRGTAQNPDVYFQARETVNPFYAAYTEVLEKAMDKFAQLTGRQYKLYEYHGDPEAERVIILMGSGCETVHETVDHLIPQGEKVGVLKVRLYRPFAAEKLISALPKTVKKIAVLDRTKEPGAAGEPLYVDVITGFMENCQEMPLPKIVGGRYGLSSKEFTSAMVKGVFDNLALDRPKNHFTVGIKDDLSNTSIDYDPNFSTEPDNVVRAIFYGLGSDGTVGANKNSIKIIGEETDNYAQGYFVYDSKKSGSVTVSHLRFGPKPIQSTYLVTKANFVACHQWEFLDKFDLLEPAAEESIFLINSPYEPEYVWQQLPRTVQEHILNKNIKVYVINAYEVAKNAGMRSRINTVMQVCFFALANVLPKEEAIAQIKKYIRKTYGKKGEQIVEMNMKAVDAALDHLHQVTIPTQVDNNASDMDHPIPDTAPAFIRDVLGKIMARKGEEIPVSALPCDGTYPSGTAKWEKRNVAQEIPVWDQDICVQCGKCVLVCPHAVIRSKVYEEAALTNAPVSFKSANAKDSDWRKTELKFTIQVAAEDCTGCGVCVDVCPAKNKSQPKLKAINMAPQLPIREQERENWDYFLSIPNPDRNALKLNKINHQQMQEPLFEFSGACAGCGETPYLKLATQLFGDRMVVANATGCSSIYGGNLPTTPWSQNQEGRGPAWSNSLFEDNAEFGLGFRVSIDKQGEFATELVKSLASEIGEALAQGLLNAQQIDEAEIFEQRQRVAILKHRLGELKDGNLDETTQAKVTMLQSVADYLVKKSVWIIGGDGWAYDIGYGGLDHVLASGRNVNILVMDTEVYSNTGGQASKATPRAAVAKFAAGGKPSPKKDLGLMAMTYGNVYVASVAMGAKNEHSVKAFLEAEAYQGVSLIIAYSHCIAHGINMTTAMSYQKDIVDSGRWLLYRYHPDLVGEGKNPLQLDNRRPKLPVEQTMYQENRFKMLARSKPDAAKKLLKEAQADVNTRWQMYQYLAARQLEISNGNGHSKADAEVVTSVK</sequence>
<comment type="function">
    <text evidence="11">Oxidoreductase required for the transfer of electrons from pyruvate to flavodoxin.</text>
</comment>
<dbReference type="Gene3D" id="3.40.50.970">
    <property type="match status" value="2"/>
</dbReference>
<dbReference type="InterPro" id="IPR050722">
    <property type="entry name" value="Pyruvate:ferred/Flavod_OxRd"/>
</dbReference>
<feature type="binding site" evidence="14">
    <location>
        <position position="1092"/>
    </location>
    <ligand>
        <name>[4Fe-4S] cluster</name>
        <dbReference type="ChEBI" id="CHEBI:49883"/>
        <label>3</label>
    </ligand>
</feature>